<accession>A0A1L8HXT6</accession>
<dbReference type="Proteomes" id="UP000186698">
    <property type="component" value="Chromosome 1L"/>
</dbReference>
<dbReference type="PaxDb" id="8355-A0A1L8HXT6"/>
<dbReference type="PANTHER" id="PTHR20878:SF0">
    <property type="entry name" value="LEUCINE-RICH REPEAT-CONTAINING PROTEIN 25"/>
    <property type="match status" value="1"/>
</dbReference>
<dbReference type="Bgee" id="108713257">
    <property type="expression patterns" value="Expressed in lung and 12 other cell types or tissues"/>
</dbReference>
<evidence type="ECO:0000313" key="1">
    <source>
        <dbReference type="Proteomes" id="UP000186698"/>
    </source>
</evidence>
<sequence length="348" mass="39742">MVTMHILLPVILLHHSLTYANGFCFVKCDQTVTVTANCIELSEVNFSNMGKVNVTNHSITHVKTFPNSTYHKLTSLDMSYNSIQILPEDFLYNANMLKEVILSHNMISKLPEMFLVNASALECLKLEGNPLSSIPASVFQPSLRNLRINCECTVVESTQKANRFCHNSTECSFKCQKGLSWFDIEEFYQKECRTVMLAWYIAIPFVAVALLAGGTTYFICSKKKKEANFESNKNVDKSPAHGQQHYTTRNMENISTATHHPGKNYENVVIGQWHPDQEKPYTFTEHKRWQAGNSDAMKEEDIYLESDVTDGDLPIYTNTQNVYYSYTESGEMNNMNKEEDDVYILPDQ</sequence>
<dbReference type="STRING" id="8355.A0A1L8HXT6"/>
<dbReference type="SUPFAM" id="SSF52058">
    <property type="entry name" value="L domain-like"/>
    <property type="match status" value="1"/>
</dbReference>
<dbReference type="RefSeq" id="XP_018111651.1">
    <property type="nucleotide sequence ID" value="XM_018256162.2"/>
</dbReference>
<dbReference type="OMA" id="RINCECT"/>
<dbReference type="InterPro" id="IPR039243">
    <property type="entry name" value="LRRC25"/>
</dbReference>
<dbReference type="Gene3D" id="3.80.10.10">
    <property type="entry name" value="Ribonuclease Inhibitor"/>
    <property type="match status" value="1"/>
</dbReference>
<dbReference type="AlphaFoldDB" id="A0A1L8HXT6"/>
<organism evidence="1 2">
    <name type="scientific">Xenopus laevis</name>
    <name type="common">African clawed frog</name>
    <dbReference type="NCBI Taxonomy" id="8355"/>
    <lineage>
        <taxon>Eukaryota</taxon>
        <taxon>Metazoa</taxon>
        <taxon>Chordata</taxon>
        <taxon>Craniata</taxon>
        <taxon>Vertebrata</taxon>
        <taxon>Euteleostomi</taxon>
        <taxon>Amphibia</taxon>
        <taxon>Batrachia</taxon>
        <taxon>Anura</taxon>
        <taxon>Pipoidea</taxon>
        <taxon>Pipidae</taxon>
        <taxon>Xenopodinae</taxon>
        <taxon>Xenopus</taxon>
        <taxon>Xenopus</taxon>
    </lineage>
</organism>
<dbReference type="Pfam" id="PF00560">
    <property type="entry name" value="LRR_1"/>
    <property type="match status" value="1"/>
</dbReference>
<dbReference type="InterPro" id="IPR001611">
    <property type="entry name" value="Leu-rich_rpt"/>
</dbReference>
<name>A0A1L8HXT6_XENLA</name>
<dbReference type="GeneID" id="108713257"/>
<dbReference type="KEGG" id="xla:108713257"/>
<keyword evidence="1" id="KW-1185">Reference proteome</keyword>
<dbReference type="PANTHER" id="PTHR20878">
    <property type="entry name" value="LEUCINE-RICH REPEAT CONTAINING PROTEIN 25"/>
    <property type="match status" value="1"/>
</dbReference>
<dbReference type="OrthoDB" id="45365at2759"/>
<reference evidence="2" key="1">
    <citation type="submission" date="2025-08" db="UniProtKB">
        <authorList>
            <consortium name="RefSeq"/>
        </authorList>
    </citation>
    <scope>IDENTIFICATION</scope>
    <source>
        <strain evidence="2">J_2021</strain>
        <tissue evidence="2">Erythrocytes</tissue>
    </source>
</reference>
<protein>
    <submittedName>
        <fullName evidence="2">Uncharacterized protein LOC108713257</fullName>
    </submittedName>
</protein>
<proteinExistence type="predicted"/>
<dbReference type="InterPro" id="IPR032675">
    <property type="entry name" value="LRR_dom_sf"/>
</dbReference>
<gene>
    <name evidence="2" type="primary">LOC108713257</name>
</gene>
<evidence type="ECO:0000313" key="2">
    <source>
        <dbReference type="RefSeq" id="XP_018111651.1"/>
    </source>
</evidence>